<dbReference type="PROSITE" id="PS00237">
    <property type="entry name" value="G_PROTEIN_RECEP_F1_1"/>
    <property type="match status" value="1"/>
</dbReference>
<keyword evidence="6 14" id="KW-1133">Transmembrane helix</keyword>
<keyword evidence="7 13" id="KW-0297">G-protein coupled receptor</keyword>
<evidence type="ECO:0000256" key="10">
    <source>
        <dbReference type="ARBA" id="ARBA00023170"/>
    </source>
</evidence>
<dbReference type="ZFIN" id="ZDB-GENE-070806-66">
    <property type="gene designation" value="or41a2"/>
</dbReference>
<dbReference type="PaxDb" id="7955-ENSDARP00000116666"/>
<dbReference type="GeneTree" id="ENSGT00950000182847"/>
<evidence type="ECO:0000259" key="15">
    <source>
        <dbReference type="PROSITE" id="PS50262"/>
    </source>
</evidence>
<evidence type="ECO:0000256" key="12">
    <source>
        <dbReference type="ARBA" id="ARBA00023224"/>
    </source>
</evidence>
<feature type="domain" description="G-protein coupled receptors family 1 profile" evidence="15">
    <location>
        <begin position="70"/>
        <end position="321"/>
    </location>
</feature>
<evidence type="ECO:0000256" key="5">
    <source>
        <dbReference type="ARBA" id="ARBA00022725"/>
    </source>
</evidence>
<accession>F1R141</accession>
<comment type="subcellular location">
    <subcellularLocation>
        <location evidence="1 14">Cell membrane</location>
        <topology evidence="1 14">Multi-pass membrane protein</topology>
    </subcellularLocation>
</comment>
<sequence>MYLVSHPLKAKHTLKKPGRKKTATMQNNIASSNSTLIQPAGFYIVGLRSMPYSNVYVMFLTVLFVITVICNVFLISIIVYDQRLHVPKFMAVGNLAAVDLILSTALVPGMIKTYIALDNFVPFNLCLLQMYIYYTCTCLESFSLCILSYDRFIAICFPLRHESINTNSRMAYIISAVWFFCVVTLLYAVFSILTLSFCGSNEMNSYFCDYTPVLVLACSDITQQLNYATAATILFIGVASIFIFFTYIGILRAVFRMKSSQSRFKALATCTEHLVLVCLYFVPIVIIFNLTFFGIIWSPNVGLVCLSLSSLLPPCVNPVIYSLKTKEIRSRVYSLFTRRLFVHPLKNGH</sequence>
<keyword evidence="9" id="KW-1015">Disulfide bond</keyword>
<feature type="transmembrane region" description="Helical" evidence="14">
    <location>
        <begin position="131"/>
        <end position="149"/>
    </location>
</feature>
<dbReference type="PROSITE" id="PS50262">
    <property type="entry name" value="G_PROTEIN_RECEP_F1_2"/>
    <property type="match status" value="1"/>
</dbReference>
<accession>A0A8M6Z0M0</accession>
<dbReference type="PhylomeDB" id="F1R141"/>
<dbReference type="GO" id="GO:0004930">
    <property type="term" value="F:G protein-coupled receptor activity"/>
    <property type="evidence" value="ECO:0007669"/>
    <property type="project" value="UniProtKB-KW"/>
</dbReference>
<keyword evidence="3 14" id="KW-0716">Sensory transduction</keyword>
<proteinExistence type="inferred from homology"/>
<dbReference type="GO" id="GO:0016020">
    <property type="term" value="C:membrane"/>
    <property type="evidence" value="ECO:0000318"/>
    <property type="project" value="GO_Central"/>
</dbReference>
<dbReference type="Gene3D" id="1.20.1070.10">
    <property type="entry name" value="Rhodopsin 7-helix transmembrane proteins"/>
    <property type="match status" value="1"/>
</dbReference>
<dbReference type="Pfam" id="PF13853">
    <property type="entry name" value="7tm_4"/>
    <property type="match status" value="1"/>
</dbReference>
<evidence type="ECO:0000256" key="6">
    <source>
        <dbReference type="ARBA" id="ARBA00022989"/>
    </source>
</evidence>
<keyword evidence="2 14" id="KW-1003">Cell membrane</keyword>
<evidence type="ECO:0000256" key="7">
    <source>
        <dbReference type="ARBA" id="ARBA00023040"/>
    </source>
</evidence>
<evidence type="ECO:0000313" key="16">
    <source>
        <dbReference type="Ensembl" id="ENSDARP00000116666"/>
    </source>
</evidence>
<dbReference type="InterPro" id="IPR017452">
    <property type="entry name" value="GPCR_Rhodpsn_7TM"/>
</dbReference>
<keyword evidence="5 14" id="KW-0552">Olfaction</keyword>
<dbReference type="PRINTS" id="PR00237">
    <property type="entry name" value="GPCRRHODOPSN"/>
</dbReference>
<keyword evidence="8 14" id="KW-0472">Membrane</keyword>
<dbReference type="GO" id="GO:0050911">
    <property type="term" value="P:detection of chemical stimulus involved in sensory perception of smell"/>
    <property type="evidence" value="ECO:0000318"/>
    <property type="project" value="GO_Central"/>
</dbReference>
<keyword evidence="4 13" id="KW-0812">Transmembrane</keyword>
<dbReference type="OrthoDB" id="9444602at2759"/>
<evidence type="ECO:0000313" key="17">
    <source>
        <dbReference type="ZFIN" id="ZDB-GENE-070806-66"/>
    </source>
</evidence>
<dbReference type="FunFam" id="1.20.1070.10:FF:000024">
    <property type="entry name" value="Olfactory receptor"/>
    <property type="match status" value="1"/>
</dbReference>
<organism evidence="16">
    <name type="scientific">Danio rerio</name>
    <name type="common">Zebrafish</name>
    <name type="synonym">Brachydanio rerio</name>
    <dbReference type="NCBI Taxonomy" id="7955"/>
    <lineage>
        <taxon>Eukaryota</taxon>
        <taxon>Metazoa</taxon>
        <taxon>Chordata</taxon>
        <taxon>Craniata</taxon>
        <taxon>Vertebrata</taxon>
        <taxon>Euteleostomi</taxon>
        <taxon>Actinopterygii</taxon>
        <taxon>Neopterygii</taxon>
        <taxon>Teleostei</taxon>
        <taxon>Ostariophysi</taxon>
        <taxon>Cypriniformes</taxon>
        <taxon>Danionidae</taxon>
        <taxon>Danioninae</taxon>
        <taxon>Danio</taxon>
    </lineage>
</organism>
<feature type="transmembrane region" description="Helical" evidence="14">
    <location>
        <begin position="233"/>
        <end position="254"/>
    </location>
</feature>
<dbReference type="HOGENOM" id="CLU_012526_0_1_1"/>
<reference evidence="16" key="2">
    <citation type="journal article" date="2013" name="Nature">
        <title>The zebrafish reference genome sequence and its relationship to the human genome.</title>
        <authorList>
            <consortium name="Genome Reference Consortium Zebrafish"/>
            <person name="Howe K."/>
            <person name="Clark M.D."/>
            <person name="Torroja C.F."/>
            <person name="Torrance J."/>
            <person name="Berthelot C."/>
            <person name="Muffato M."/>
            <person name="Collins J.E."/>
            <person name="Humphray S."/>
            <person name="McLaren K."/>
            <person name="Matthews L."/>
            <person name="McLaren S."/>
            <person name="Sealy I."/>
            <person name="Caccamo M."/>
            <person name="Churcher C."/>
            <person name="Scott C."/>
            <person name="Barrett J.C."/>
            <person name="Koch R."/>
            <person name="Rauch G.J."/>
            <person name="White S."/>
            <person name="Chow W."/>
            <person name="Kilian B."/>
            <person name="Quintais L.T."/>
            <person name="Guerra-Assuncao J.A."/>
            <person name="Zhou Y."/>
            <person name="Gu Y."/>
            <person name="Yen J."/>
            <person name="Vogel J.H."/>
            <person name="Eyre T."/>
            <person name="Redmond S."/>
            <person name="Banerjee R."/>
            <person name="Chi J."/>
            <person name="Fu B."/>
            <person name="Langley E."/>
            <person name="Maguire S.F."/>
            <person name="Laird G.K."/>
            <person name="Lloyd D."/>
            <person name="Kenyon E."/>
            <person name="Donaldson S."/>
            <person name="Sehra H."/>
            <person name="Almeida-King J."/>
            <person name="Loveland J."/>
            <person name="Trevanion S."/>
            <person name="Jones M."/>
            <person name="Quail M."/>
            <person name="Willey D."/>
            <person name="Hunt A."/>
            <person name="Burton J."/>
            <person name="Sims S."/>
            <person name="McLay K."/>
            <person name="Plumb B."/>
            <person name="Davis J."/>
            <person name="Clee C."/>
            <person name="Oliver K."/>
            <person name="Clark R."/>
            <person name="Riddle C."/>
            <person name="Elliot D."/>
            <person name="Eliott D."/>
            <person name="Threadgold G."/>
            <person name="Harden G."/>
            <person name="Ware D."/>
            <person name="Begum S."/>
            <person name="Mortimore B."/>
            <person name="Mortimer B."/>
            <person name="Kerry G."/>
            <person name="Heath P."/>
            <person name="Phillimore B."/>
            <person name="Tracey A."/>
            <person name="Corby N."/>
            <person name="Dunn M."/>
            <person name="Johnson C."/>
            <person name="Wood J."/>
            <person name="Clark S."/>
            <person name="Pelan S."/>
            <person name="Griffiths G."/>
            <person name="Smith M."/>
            <person name="Glithero R."/>
            <person name="Howden P."/>
            <person name="Barker N."/>
            <person name="Lloyd C."/>
            <person name="Stevens C."/>
            <person name="Harley J."/>
            <person name="Holt K."/>
            <person name="Panagiotidis G."/>
            <person name="Lovell J."/>
            <person name="Beasley H."/>
            <person name="Henderson C."/>
            <person name="Gordon D."/>
            <person name="Auger K."/>
            <person name="Wright D."/>
            <person name="Collins J."/>
            <person name="Raisen C."/>
            <person name="Dyer L."/>
            <person name="Leung K."/>
            <person name="Robertson L."/>
            <person name="Ambridge K."/>
            <person name="Leongamornlert D."/>
            <person name="McGuire S."/>
            <person name="Gilderthorp R."/>
            <person name="Griffiths C."/>
            <person name="Manthravadi D."/>
            <person name="Nichol S."/>
            <person name="Barker G."/>
            <person name="Whitehead S."/>
            <person name="Kay M."/>
            <person name="Brown J."/>
            <person name="Murnane C."/>
            <person name="Gray E."/>
            <person name="Humphries M."/>
            <person name="Sycamore N."/>
            <person name="Barker D."/>
            <person name="Saunders D."/>
            <person name="Wallis J."/>
            <person name="Babbage A."/>
            <person name="Hammond S."/>
            <person name="Mashreghi-Mohammadi M."/>
            <person name="Barr L."/>
            <person name="Martin S."/>
            <person name="Wray P."/>
            <person name="Ellington A."/>
            <person name="Matthews N."/>
            <person name="Ellwood M."/>
            <person name="Woodmansey R."/>
            <person name="Clark G."/>
            <person name="Cooper J."/>
            <person name="Cooper J."/>
            <person name="Tromans A."/>
            <person name="Grafham D."/>
            <person name="Skuce C."/>
            <person name="Pandian R."/>
            <person name="Andrews R."/>
            <person name="Harrison E."/>
            <person name="Kimberley A."/>
            <person name="Garnett J."/>
            <person name="Fosker N."/>
            <person name="Hall R."/>
            <person name="Garner P."/>
            <person name="Kelly D."/>
            <person name="Bird C."/>
            <person name="Palmer S."/>
            <person name="Gehring I."/>
            <person name="Berger A."/>
            <person name="Dooley C.M."/>
            <person name="Ersan-Urun Z."/>
            <person name="Eser C."/>
            <person name="Geiger H."/>
            <person name="Geisler M."/>
            <person name="Karotki L."/>
            <person name="Kirn A."/>
            <person name="Konantz J."/>
            <person name="Konantz M."/>
            <person name="Oberlander M."/>
            <person name="Rudolph-Geiger S."/>
            <person name="Teucke M."/>
            <person name="Lanz C."/>
            <person name="Raddatz G."/>
            <person name="Osoegawa K."/>
            <person name="Zhu B."/>
            <person name="Rapp A."/>
            <person name="Widaa S."/>
            <person name="Langford C."/>
            <person name="Yang F."/>
            <person name="Schuster S.C."/>
            <person name="Carter N.P."/>
            <person name="Harrow J."/>
            <person name="Ning Z."/>
            <person name="Herrero J."/>
            <person name="Searle S.M."/>
            <person name="Enright A."/>
            <person name="Geisler R."/>
            <person name="Plasterk R.H."/>
            <person name="Lee C."/>
            <person name="Westerfield M."/>
            <person name="de Jong P.J."/>
            <person name="Zon L.I."/>
            <person name="Postlethwait J.H."/>
            <person name="Nusslein-Volhard C."/>
            <person name="Hubbard T.J."/>
            <person name="Roest Crollius H."/>
            <person name="Rogers J."/>
            <person name="Stemple D.L."/>
        </authorList>
    </citation>
    <scope>NUCLEOTIDE SEQUENCE [LARGE SCALE GENOMIC DNA]</scope>
    <source>
        <strain evidence="16">Tuebingen</strain>
    </source>
</reference>
<keyword evidence="11" id="KW-0325">Glycoprotein</keyword>
<evidence type="ECO:0000256" key="4">
    <source>
        <dbReference type="ARBA" id="ARBA00022692"/>
    </source>
</evidence>
<dbReference type="FunCoup" id="F1R141">
    <property type="interactions" value="90"/>
</dbReference>
<evidence type="ECO:0000256" key="3">
    <source>
        <dbReference type="ARBA" id="ARBA00022606"/>
    </source>
</evidence>
<dbReference type="SMR" id="F1R141"/>
<dbReference type="AGR" id="ZFIN:ZDB-GENE-070806-66"/>
<dbReference type="InterPro" id="IPR000725">
    <property type="entry name" value="Olfact_rcpt"/>
</dbReference>
<dbReference type="PANTHER" id="PTHR26450">
    <property type="entry name" value="OLFACTORY RECEPTOR 56B1-RELATED"/>
    <property type="match status" value="1"/>
</dbReference>
<dbReference type="InterPro" id="IPR050402">
    <property type="entry name" value="OR51/52/56-like"/>
</dbReference>
<reference evidence="16" key="1">
    <citation type="submission" date="2011-07" db="UniProtKB">
        <authorList>
            <consortium name="Ensembl"/>
        </authorList>
    </citation>
    <scope>IDENTIFICATION</scope>
    <source>
        <strain evidence="16">Tuebingen</strain>
    </source>
</reference>
<name>F1R141_DANRE</name>
<feature type="transmembrane region" description="Helical" evidence="14">
    <location>
        <begin position="274"/>
        <end position="295"/>
    </location>
</feature>
<gene>
    <name evidence="17" type="primary">or41a2</name>
</gene>
<dbReference type="InterPro" id="IPR000276">
    <property type="entry name" value="GPCR_Rhodpsn"/>
</dbReference>
<evidence type="ECO:0000256" key="13">
    <source>
        <dbReference type="RuleBase" id="RU000688"/>
    </source>
</evidence>
<dbReference type="PRINTS" id="PR00245">
    <property type="entry name" value="OLFACTORYR"/>
</dbReference>
<comment type="similarity">
    <text evidence="13">Belongs to the G-protein coupled receptor 1 family.</text>
</comment>
<dbReference type="eggNOG" id="ENOG502QW4X">
    <property type="taxonomic scope" value="Eukaryota"/>
</dbReference>
<protein>
    <recommendedName>
        <fullName evidence="14">Olfactory receptor</fullName>
    </recommendedName>
</protein>
<feature type="transmembrane region" description="Helical" evidence="14">
    <location>
        <begin position="55"/>
        <end position="80"/>
    </location>
</feature>
<keyword evidence="10 13" id="KW-0675">Receptor</keyword>
<dbReference type="SUPFAM" id="SSF81321">
    <property type="entry name" value="Family A G protein-coupled receptor-like"/>
    <property type="match status" value="1"/>
</dbReference>
<evidence type="ECO:0000256" key="2">
    <source>
        <dbReference type="ARBA" id="ARBA00022475"/>
    </source>
</evidence>
<dbReference type="GO" id="GO:0004984">
    <property type="term" value="F:olfactory receptor activity"/>
    <property type="evidence" value="ECO:0000318"/>
    <property type="project" value="GO_Central"/>
</dbReference>
<dbReference type="OMA" id="MYLVSHP"/>
<evidence type="ECO:0000256" key="8">
    <source>
        <dbReference type="ARBA" id="ARBA00023136"/>
    </source>
</evidence>
<evidence type="ECO:0000256" key="9">
    <source>
        <dbReference type="ARBA" id="ARBA00023157"/>
    </source>
</evidence>
<evidence type="ECO:0000256" key="14">
    <source>
        <dbReference type="RuleBase" id="RU363047"/>
    </source>
</evidence>
<feature type="transmembrane region" description="Helical" evidence="14">
    <location>
        <begin position="92"/>
        <end position="111"/>
    </location>
</feature>
<dbReference type="GO" id="GO:0005886">
    <property type="term" value="C:plasma membrane"/>
    <property type="evidence" value="ECO:0007669"/>
    <property type="project" value="UniProtKB-SubCell"/>
</dbReference>
<dbReference type="AlphaFoldDB" id="F1R141"/>
<keyword evidence="12 13" id="KW-0807">Transducer</keyword>
<dbReference type="PANTHER" id="PTHR26450:SF87">
    <property type="entry name" value="OLFACTORY RECEPTOR 51F2"/>
    <property type="match status" value="1"/>
</dbReference>
<feature type="transmembrane region" description="Helical" evidence="14">
    <location>
        <begin position="301"/>
        <end position="321"/>
    </location>
</feature>
<dbReference type="Ensembl" id="ENSDART00000140816.2">
    <property type="protein sequence ID" value="ENSDARP00000116666.1"/>
    <property type="gene ID" value="ENSDARG00000043142.7"/>
</dbReference>
<evidence type="ECO:0000256" key="1">
    <source>
        <dbReference type="ARBA" id="ARBA00004651"/>
    </source>
</evidence>
<dbReference type="GO" id="GO:0005549">
    <property type="term" value="F:odorant binding"/>
    <property type="evidence" value="ECO:0000318"/>
    <property type="project" value="GO_Central"/>
</dbReference>
<dbReference type="EMBL" id="BX088524">
    <property type="status" value="NOT_ANNOTATED_CDS"/>
    <property type="molecule type" value="Genomic_DNA"/>
</dbReference>
<feature type="transmembrane region" description="Helical" evidence="14">
    <location>
        <begin position="170"/>
        <end position="197"/>
    </location>
</feature>
<evidence type="ECO:0000256" key="11">
    <source>
        <dbReference type="ARBA" id="ARBA00023180"/>
    </source>
</evidence>